<accession>A0A0F9TI83</accession>
<dbReference type="AlphaFoldDB" id="A0A0F9TI83"/>
<organism evidence="3">
    <name type="scientific">marine sediment metagenome</name>
    <dbReference type="NCBI Taxonomy" id="412755"/>
    <lineage>
        <taxon>unclassified sequences</taxon>
        <taxon>metagenomes</taxon>
        <taxon>ecological metagenomes</taxon>
    </lineage>
</organism>
<reference evidence="3" key="1">
    <citation type="journal article" date="2015" name="Nature">
        <title>Complex archaea that bridge the gap between prokaryotes and eukaryotes.</title>
        <authorList>
            <person name="Spang A."/>
            <person name="Saw J.H."/>
            <person name="Jorgensen S.L."/>
            <person name="Zaremba-Niedzwiedzka K."/>
            <person name="Martijn J."/>
            <person name="Lind A.E."/>
            <person name="van Eijk R."/>
            <person name="Schleper C."/>
            <person name="Guy L."/>
            <person name="Ettema T.J."/>
        </authorList>
    </citation>
    <scope>NUCLEOTIDE SEQUENCE</scope>
</reference>
<dbReference type="NCBIfam" id="TIGR02964">
    <property type="entry name" value="xanthine_xdhC"/>
    <property type="match status" value="1"/>
</dbReference>
<dbReference type="SUPFAM" id="SSF51735">
    <property type="entry name" value="NAD(P)-binding Rossmann-fold domains"/>
    <property type="match status" value="1"/>
</dbReference>
<dbReference type="PANTHER" id="PTHR30388">
    <property type="entry name" value="ALDEHYDE OXIDOREDUCTASE MOLYBDENUM COFACTOR ASSEMBLY PROTEIN"/>
    <property type="match status" value="1"/>
</dbReference>
<dbReference type="EMBL" id="LAZR01000222">
    <property type="protein sequence ID" value="KKN80955.1"/>
    <property type="molecule type" value="Genomic_DNA"/>
</dbReference>
<proteinExistence type="predicted"/>
<evidence type="ECO:0000259" key="1">
    <source>
        <dbReference type="Pfam" id="PF02625"/>
    </source>
</evidence>
<dbReference type="InterPro" id="IPR052698">
    <property type="entry name" value="MoCofactor_Util/Proc"/>
</dbReference>
<dbReference type="Gene3D" id="3.40.50.720">
    <property type="entry name" value="NAD(P)-binding Rossmann-like Domain"/>
    <property type="match status" value="1"/>
</dbReference>
<dbReference type="PANTHER" id="PTHR30388:SF6">
    <property type="entry name" value="XANTHINE DEHYDROGENASE SUBUNIT A-RELATED"/>
    <property type="match status" value="1"/>
</dbReference>
<feature type="domain" description="XdhC- CoxI" evidence="1">
    <location>
        <begin position="12"/>
        <end position="71"/>
    </location>
</feature>
<evidence type="ECO:0000313" key="3">
    <source>
        <dbReference type="EMBL" id="KKN80955.1"/>
    </source>
</evidence>
<gene>
    <name evidence="3" type="ORF">LCGC14_0324160</name>
</gene>
<dbReference type="InterPro" id="IPR036291">
    <property type="entry name" value="NAD(P)-bd_dom_sf"/>
</dbReference>
<dbReference type="Pfam" id="PF02625">
    <property type="entry name" value="XdhC_CoxI"/>
    <property type="match status" value="1"/>
</dbReference>
<dbReference type="Pfam" id="PF13478">
    <property type="entry name" value="XdhC_C"/>
    <property type="match status" value="1"/>
</dbReference>
<evidence type="ECO:0008006" key="4">
    <source>
        <dbReference type="Google" id="ProtNLM"/>
    </source>
</evidence>
<dbReference type="InterPro" id="IPR003777">
    <property type="entry name" value="XdhC_CoxI"/>
</dbReference>
<dbReference type="InterPro" id="IPR014308">
    <property type="entry name" value="Xanthine_DH_XdhC"/>
</dbReference>
<comment type="caution">
    <text evidence="3">The sequence shown here is derived from an EMBL/GenBank/DDBJ whole genome shotgun (WGS) entry which is preliminary data.</text>
</comment>
<dbReference type="InterPro" id="IPR027051">
    <property type="entry name" value="XdhC_Rossmann_dom"/>
</dbReference>
<protein>
    <recommendedName>
        <fullName evidence="4">Xanthine dehydrogenase accessory protein XdhC</fullName>
    </recommendedName>
</protein>
<feature type="domain" description="XdhC Rossmann" evidence="2">
    <location>
        <begin position="120"/>
        <end position="259"/>
    </location>
</feature>
<sequence>MSIAAALRAASAANEPSVLVRVERALGSTPRETGAAMLVTPSQFAGTIGGGRLEFDAIERARAMLVSGETEAAMDVALGPAIGQCCGGRVELSLRRADEALLWELEAVEAREKAERPLALIFGAGHTGRALAAALALLPVRVRLVDSRPETLVGLPEAVETVAAALPEAEVAAAPASTAFVVMTHEHSLDFLITAAALARGDAAYVGMIGSATKRERFRRYLADEGRDADIARLTLPIGGAALHDKRPEVIAALTVAELAVCLLSDQQEKLIDRFAGRNGRCHSADVRSTG</sequence>
<name>A0A0F9TI83_9ZZZZ</name>
<evidence type="ECO:0000259" key="2">
    <source>
        <dbReference type="Pfam" id="PF13478"/>
    </source>
</evidence>